<proteinExistence type="predicted"/>
<keyword evidence="3" id="KW-0050">Antiport</keyword>
<evidence type="ECO:0000256" key="1">
    <source>
        <dbReference type="ARBA" id="ARBA00004127"/>
    </source>
</evidence>
<dbReference type="Pfam" id="PF02254">
    <property type="entry name" value="TrkA_N"/>
    <property type="match status" value="1"/>
</dbReference>
<dbReference type="GO" id="GO:0005886">
    <property type="term" value="C:plasma membrane"/>
    <property type="evidence" value="ECO:0007669"/>
    <property type="project" value="TreeGrafter"/>
</dbReference>
<accession>A0A2S6N1X4</accession>
<dbReference type="OrthoDB" id="9781411at2"/>
<dbReference type="Gene3D" id="3.40.50.720">
    <property type="entry name" value="NAD(P)-binding Rossmann-like Domain"/>
    <property type="match status" value="1"/>
</dbReference>
<evidence type="ECO:0000256" key="8">
    <source>
        <dbReference type="ARBA" id="ARBA00023065"/>
    </source>
</evidence>
<evidence type="ECO:0000256" key="9">
    <source>
        <dbReference type="ARBA" id="ARBA00023136"/>
    </source>
</evidence>
<dbReference type="AlphaFoldDB" id="A0A2S6N1X4"/>
<keyword evidence="4" id="KW-0633">Potassium transport</keyword>
<dbReference type="InterPro" id="IPR036291">
    <property type="entry name" value="NAD(P)-bd_dom_sf"/>
</dbReference>
<dbReference type="EMBL" id="NHSJ01000106">
    <property type="protein sequence ID" value="PPQ28627.1"/>
    <property type="molecule type" value="Genomic_DNA"/>
</dbReference>
<dbReference type="GO" id="GO:0012505">
    <property type="term" value="C:endomembrane system"/>
    <property type="evidence" value="ECO:0007669"/>
    <property type="project" value="UniProtKB-SubCell"/>
</dbReference>
<dbReference type="SUPFAM" id="SSF51735">
    <property type="entry name" value="NAD(P)-binding Rossmann-fold domains"/>
    <property type="match status" value="1"/>
</dbReference>
<dbReference type="InterPro" id="IPR006153">
    <property type="entry name" value="Cation/H_exchanger_TM"/>
</dbReference>
<keyword evidence="2" id="KW-0813">Transport</keyword>
<sequence length="586" mass="61484">MTTHFDLAPYQAPLLFLVAAGVVVPVFKRLRLSPVLGFLLAGLLIGPHGLGRLDEFMPVEIPFLVKSDRIAALAEFGVVFLMFNMGLELSLERLVVLRRYVFGLGAAQAAACGLALMVCALLLGQGWAASAVLAIALALSSTAIVMPVLAEKKRLNTFSGRAIFSVLLFQDLLVAPLLLVMSMSAGGGGADLAWTFASAFGALGLIAGIGRLALRPFFHLVAATKSDDLFIAACLLVVTATAVTAAAAGLSMALGAFIAGLLLAETEFRRAVELTIEPFKGLLLGLFFVSVGADLDPARILAHPVTTLGLALGLTALKAPIVFALARAFGAKTQKAREIGLLLAPGGEFAFLILTAATAAALLPKELADDAMIAVTLSMTFIPPLASFAMRAPKAPQIRPAPPEDLAPGSRVLIVGYGRVGQIVAELMRVHQIDYLCLDGDSGVAAAAREKGEPVYWGDATRPDFLQGCGLATARAVIITMHTPSAVDAVVRLARASNPDLTIVARARDAFHARHLYALGATDAVPETTEASLQLSEAALVDIGVPMGLVIASIHEQRDIYRKALIAEGDVAALAPRPFSARRKKR</sequence>
<evidence type="ECO:0000313" key="11">
    <source>
        <dbReference type="EMBL" id="PPQ28627.1"/>
    </source>
</evidence>
<name>A0A2S6N1X4_9HYPH</name>
<dbReference type="GO" id="GO:0006813">
    <property type="term" value="P:potassium ion transport"/>
    <property type="evidence" value="ECO:0007669"/>
    <property type="project" value="UniProtKB-KW"/>
</dbReference>
<dbReference type="Gene3D" id="1.20.1530.20">
    <property type="match status" value="1"/>
</dbReference>
<keyword evidence="7" id="KW-1133">Transmembrane helix</keyword>
<comment type="subcellular location">
    <subcellularLocation>
        <location evidence="1">Endomembrane system</location>
        <topology evidence="1">Multi-pass membrane protein</topology>
    </subcellularLocation>
</comment>
<dbReference type="PROSITE" id="PS51201">
    <property type="entry name" value="RCK_N"/>
    <property type="match status" value="1"/>
</dbReference>
<keyword evidence="9" id="KW-0472">Membrane</keyword>
<dbReference type="Pfam" id="PF00999">
    <property type="entry name" value="Na_H_Exchanger"/>
    <property type="match status" value="1"/>
</dbReference>
<dbReference type="GO" id="GO:0015297">
    <property type="term" value="F:antiporter activity"/>
    <property type="evidence" value="ECO:0007669"/>
    <property type="project" value="UniProtKB-KW"/>
</dbReference>
<keyword evidence="6" id="KW-0630">Potassium</keyword>
<comment type="caution">
    <text evidence="11">The sequence shown here is derived from an EMBL/GenBank/DDBJ whole genome shotgun (WGS) entry which is preliminary data.</text>
</comment>
<evidence type="ECO:0000313" key="12">
    <source>
        <dbReference type="Proteomes" id="UP000239089"/>
    </source>
</evidence>
<evidence type="ECO:0000256" key="7">
    <source>
        <dbReference type="ARBA" id="ARBA00022989"/>
    </source>
</evidence>
<dbReference type="InterPro" id="IPR038770">
    <property type="entry name" value="Na+/solute_symporter_sf"/>
</dbReference>
<evidence type="ECO:0000256" key="2">
    <source>
        <dbReference type="ARBA" id="ARBA00022448"/>
    </source>
</evidence>
<evidence type="ECO:0000256" key="5">
    <source>
        <dbReference type="ARBA" id="ARBA00022692"/>
    </source>
</evidence>
<dbReference type="Proteomes" id="UP000239089">
    <property type="component" value="Unassembled WGS sequence"/>
</dbReference>
<dbReference type="GO" id="GO:1902600">
    <property type="term" value="P:proton transmembrane transport"/>
    <property type="evidence" value="ECO:0007669"/>
    <property type="project" value="InterPro"/>
</dbReference>
<dbReference type="RefSeq" id="WP_104509128.1">
    <property type="nucleotide sequence ID" value="NZ_JACIGC010000006.1"/>
</dbReference>
<keyword evidence="12" id="KW-1185">Reference proteome</keyword>
<dbReference type="PANTHER" id="PTHR46157">
    <property type="entry name" value="K(+) EFFLUX ANTIPORTER 3, CHLOROPLASTIC"/>
    <property type="match status" value="1"/>
</dbReference>
<keyword evidence="8" id="KW-0406">Ion transport</keyword>
<dbReference type="FunFam" id="3.40.50.720:FF:000036">
    <property type="entry name" value="Glutathione-regulated potassium-efflux system protein KefB"/>
    <property type="match status" value="1"/>
</dbReference>
<evidence type="ECO:0000256" key="4">
    <source>
        <dbReference type="ARBA" id="ARBA00022538"/>
    </source>
</evidence>
<dbReference type="InterPro" id="IPR003148">
    <property type="entry name" value="RCK_N"/>
</dbReference>
<evidence type="ECO:0000259" key="10">
    <source>
        <dbReference type="PROSITE" id="PS51201"/>
    </source>
</evidence>
<protein>
    <submittedName>
        <fullName evidence="11">Potassium transporter TrkA</fullName>
    </submittedName>
</protein>
<gene>
    <name evidence="11" type="ORF">CCR94_17455</name>
</gene>
<feature type="domain" description="RCK N-terminal" evidence="10">
    <location>
        <begin position="409"/>
        <end position="526"/>
    </location>
</feature>
<dbReference type="PANTHER" id="PTHR46157:SF4">
    <property type="entry name" value="K(+) EFFLUX ANTIPORTER 3, CHLOROPLASTIC"/>
    <property type="match status" value="1"/>
</dbReference>
<evidence type="ECO:0000256" key="3">
    <source>
        <dbReference type="ARBA" id="ARBA00022449"/>
    </source>
</evidence>
<keyword evidence="5" id="KW-0812">Transmembrane</keyword>
<organism evidence="11 12">
    <name type="scientific">Rhodoblastus sphagnicola</name>
    <dbReference type="NCBI Taxonomy" id="333368"/>
    <lineage>
        <taxon>Bacteria</taxon>
        <taxon>Pseudomonadati</taxon>
        <taxon>Pseudomonadota</taxon>
        <taxon>Alphaproteobacteria</taxon>
        <taxon>Hyphomicrobiales</taxon>
        <taxon>Rhodoblastaceae</taxon>
        <taxon>Rhodoblastus</taxon>
    </lineage>
</organism>
<evidence type="ECO:0000256" key="6">
    <source>
        <dbReference type="ARBA" id="ARBA00022958"/>
    </source>
</evidence>
<reference evidence="11 12" key="1">
    <citation type="journal article" date="2018" name="Arch. Microbiol.">
        <title>New insights into the metabolic potential of the phototrophic purple bacterium Rhodopila globiformis DSM 161(T) from its draft genome sequence and evidence for a vanadium-dependent nitrogenase.</title>
        <authorList>
            <person name="Imhoff J.F."/>
            <person name="Rahn T."/>
            <person name="Kunzel S."/>
            <person name="Neulinger S.C."/>
        </authorList>
    </citation>
    <scope>NUCLEOTIDE SEQUENCE [LARGE SCALE GENOMIC DNA]</scope>
    <source>
        <strain evidence="11 12">DSM 16996</strain>
    </source>
</reference>